<dbReference type="InterPro" id="IPR006439">
    <property type="entry name" value="HAD-SF_hydro_IA"/>
</dbReference>
<dbReference type="GeneTree" id="ENSGT00390000015582"/>
<dbReference type="InParanoid" id="F6RSI4"/>
<dbReference type="Pfam" id="PF00702">
    <property type="entry name" value="Hydrolase"/>
    <property type="match status" value="1"/>
</dbReference>
<evidence type="ECO:0000313" key="2">
    <source>
        <dbReference type="Ensembl" id="ENSECAP00000003675.3"/>
    </source>
</evidence>
<evidence type="ECO:0000313" key="4">
    <source>
        <dbReference type="VGNC" id="VGNC:18722"/>
    </source>
</evidence>
<feature type="region of interest" description="Disordered" evidence="1">
    <location>
        <begin position="1"/>
        <end position="45"/>
    </location>
</feature>
<dbReference type="HOGENOM" id="CLU_045011_8_0_1"/>
<keyword evidence="5" id="KW-1267">Proteomics identification</keyword>
<dbReference type="Gene3D" id="3.40.50.1000">
    <property type="entry name" value="HAD superfamily/HAD-like"/>
    <property type="match status" value="1"/>
</dbReference>
<protein>
    <submittedName>
        <fullName evidence="2">Haloacid dehalogenase like hydrolase domain containing 3</fullName>
    </submittedName>
</protein>
<reference evidence="2" key="3">
    <citation type="submission" date="2025-09" db="UniProtKB">
        <authorList>
            <consortium name="Ensembl"/>
        </authorList>
    </citation>
    <scope>IDENTIFICATION</scope>
    <source>
        <strain evidence="2">Thoroughbred</strain>
    </source>
</reference>
<dbReference type="STRING" id="9796.ENSECAP00000003675"/>
<reference evidence="2 3" key="1">
    <citation type="journal article" date="2009" name="Science">
        <title>Genome sequence, comparative analysis, and population genetics of the domestic horse.</title>
        <authorList>
            <consortium name="Broad Institute Genome Sequencing Platform"/>
            <consortium name="Broad Institute Whole Genome Assembly Team"/>
            <person name="Wade C.M."/>
            <person name="Giulotto E."/>
            <person name="Sigurdsson S."/>
            <person name="Zoli M."/>
            <person name="Gnerre S."/>
            <person name="Imsland F."/>
            <person name="Lear T.L."/>
            <person name="Adelson D.L."/>
            <person name="Bailey E."/>
            <person name="Bellone R.R."/>
            <person name="Bloecker H."/>
            <person name="Distl O."/>
            <person name="Edgar R.C."/>
            <person name="Garber M."/>
            <person name="Leeb T."/>
            <person name="Mauceli E."/>
            <person name="MacLeod J.N."/>
            <person name="Penedo M.C.T."/>
            <person name="Raison J.M."/>
            <person name="Sharpe T."/>
            <person name="Vogel J."/>
            <person name="Andersson L."/>
            <person name="Antczak D.F."/>
            <person name="Biagi T."/>
            <person name="Binns M.M."/>
            <person name="Chowdhary B.P."/>
            <person name="Coleman S.J."/>
            <person name="Della Valle G."/>
            <person name="Fryc S."/>
            <person name="Guerin G."/>
            <person name="Hasegawa T."/>
            <person name="Hill E.W."/>
            <person name="Jurka J."/>
            <person name="Kiialainen A."/>
            <person name="Lindgren G."/>
            <person name="Liu J."/>
            <person name="Magnani E."/>
            <person name="Mickelson J.R."/>
            <person name="Murray J."/>
            <person name="Nergadze S.G."/>
            <person name="Onofrio R."/>
            <person name="Pedroni S."/>
            <person name="Piras M.F."/>
            <person name="Raudsepp T."/>
            <person name="Rocchi M."/>
            <person name="Roeed K.H."/>
            <person name="Ryder O.A."/>
            <person name="Searle S."/>
            <person name="Skow L."/>
            <person name="Swinburne J.E."/>
            <person name="Syvaenen A.C."/>
            <person name="Tozaki T."/>
            <person name="Valberg S.J."/>
            <person name="Vaudin M."/>
            <person name="White J.R."/>
            <person name="Zody M.C."/>
            <person name="Lander E.S."/>
            <person name="Lindblad-Toh K."/>
        </authorList>
    </citation>
    <scope>NUCLEOTIDE SEQUENCE [LARGE SCALE GENOMIC DNA]</scope>
    <source>
        <strain evidence="2 3">Thoroughbred</strain>
    </source>
</reference>
<dbReference type="NCBIfam" id="TIGR01549">
    <property type="entry name" value="HAD-SF-IA-v1"/>
    <property type="match status" value="1"/>
</dbReference>
<dbReference type="VGNC" id="VGNC:18722">
    <property type="gene designation" value="HDHD3"/>
</dbReference>
<sequence length="373" mass="39611">AEQRGAGRRGAVGGGAKRRGRGGAAGGGARRRGRRGAAGGGAEWAGAQTVEGCDLERSPPWSAWPLGSHERGAGLRLWGAARRLRVSPSLRAAEASHVTGFPARQVSAGSLGLSGIDSGERSCIQPLDNRLGHLLCTGIFCCEDITQVPANRTHQAWKEKTFSVWRGGLVQLGVPSRGAELGWTWPPPADHGALATDPTADVGCEGHTGVRDAQAVVPIAEQLYEDFSSPGTWQVLEGAEATLRGCRKRGLRLAVVSNFDRRLEDILVGLGLREHFDFVLTSEAVGWPKPDSRIFHEALRLAQVEPAVAAHVGDSYHCDYKGARAIGMHSFLVAGPGHLEPAVKDSVPQEHILPSLSHLLPALVRLEGSPWGL</sequence>
<dbReference type="PaxDb" id="9796-ENSECAP00000003675"/>
<reference evidence="2" key="2">
    <citation type="submission" date="2025-08" db="UniProtKB">
        <authorList>
            <consortium name="Ensembl"/>
        </authorList>
    </citation>
    <scope>IDENTIFICATION</scope>
    <source>
        <strain evidence="2">Thoroughbred</strain>
    </source>
</reference>
<dbReference type="InterPro" id="IPR036412">
    <property type="entry name" value="HAD-like_sf"/>
</dbReference>
<dbReference type="Ensembl" id="ENSECAT00000005240.3">
    <property type="protein sequence ID" value="ENSECAP00000003675.3"/>
    <property type="gene ID" value="ENSECAG00000005335.3"/>
</dbReference>
<organism evidence="2 3">
    <name type="scientific">Equus caballus</name>
    <name type="common">Horse</name>
    <dbReference type="NCBI Taxonomy" id="9796"/>
    <lineage>
        <taxon>Eukaryota</taxon>
        <taxon>Metazoa</taxon>
        <taxon>Chordata</taxon>
        <taxon>Craniata</taxon>
        <taxon>Vertebrata</taxon>
        <taxon>Euteleostomi</taxon>
        <taxon>Mammalia</taxon>
        <taxon>Eutheria</taxon>
        <taxon>Laurasiatheria</taxon>
        <taxon>Perissodactyla</taxon>
        <taxon>Equidae</taxon>
        <taxon>Equus</taxon>
    </lineage>
</organism>
<name>F6RSI4_HORSE</name>
<dbReference type="InterPro" id="IPR023214">
    <property type="entry name" value="HAD_sf"/>
</dbReference>
<accession>F6RSI4</accession>
<evidence type="ECO:0000256" key="1">
    <source>
        <dbReference type="SAM" id="MobiDB-lite"/>
    </source>
</evidence>
<dbReference type="NCBIfam" id="TIGR01509">
    <property type="entry name" value="HAD-SF-IA-v3"/>
    <property type="match status" value="1"/>
</dbReference>
<keyword evidence="3" id="KW-1185">Reference proteome</keyword>
<gene>
    <name evidence="2 4" type="primary">HDHD3</name>
</gene>
<dbReference type="Proteomes" id="UP000002281">
    <property type="component" value="Chromosome 25"/>
</dbReference>
<dbReference type="PANTHER" id="PTHR46191:SF2">
    <property type="entry name" value="HALOACID DEHALOGENASE-LIKE HYDROLASE DOMAIN-CONTAINING PROTEIN 3"/>
    <property type="match status" value="1"/>
</dbReference>
<dbReference type="PANTHER" id="PTHR46191">
    <property type="match status" value="1"/>
</dbReference>
<dbReference type="AlphaFoldDB" id="F6RSI4"/>
<evidence type="ECO:0000313" key="3">
    <source>
        <dbReference type="Proteomes" id="UP000002281"/>
    </source>
</evidence>
<dbReference type="CDD" id="cd16415">
    <property type="entry name" value="HAD_dREG-2_like"/>
    <property type="match status" value="1"/>
</dbReference>
<dbReference type="InterPro" id="IPR051828">
    <property type="entry name" value="HAD-like_hydrolase_domain"/>
</dbReference>
<proteinExistence type="evidence at protein level"/>
<evidence type="ECO:0007829" key="5">
    <source>
        <dbReference type="PeptideAtlas" id="F6RSI4"/>
    </source>
</evidence>
<dbReference type="SUPFAM" id="SSF56784">
    <property type="entry name" value="HAD-like"/>
    <property type="match status" value="1"/>
</dbReference>
<dbReference type="Bgee" id="ENSECAG00000005335">
    <property type="expression patterns" value="Expressed in trophoblast and 23 other cell types or tissues"/>
</dbReference>